<keyword evidence="7 10" id="KW-0472">Membrane</keyword>
<dbReference type="PANTHER" id="PTHR30477:SF3">
    <property type="entry name" value="METAL TRANSPORT SYSTEM MEMBRANE PROTEIN CT_069-RELATED"/>
    <property type="match status" value="1"/>
</dbReference>
<dbReference type="InterPro" id="IPR037294">
    <property type="entry name" value="ABC_BtuC-like"/>
</dbReference>
<dbReference type="Pfam" id="PF00950">
    <property type="entry name" value="ABC-3"/>
    <property type="match status" value="1"/>
</dbReference>
<dbReference type="EMBL" id="FNNI01000007">
    <property type="protein sequence ID" value="SDX84689.1"/>
    <property type="molecule type" value="Genomic_DNA"/>
</dbReference>
<feature type="transmembrane region" description="Helical" evidence="10">
    <location>
        <begin position="74"/>
        <end position="94"/>
    </location>
</feature>
<gene>
    <name evidence="11" type="ORF">SAMN05443545_107316</name>
</gene>
<feature type="transmembrane region" description="Helical" evidence="10">
    <location>
        <begin position="49"/>
        <end position="68"/>
    </location>
</feature>
<keyword evidence="6 10" id="KW-1133">Transmembrane helix</keyword>
<dbReference type="InterPro" id="IPR001626">
    <property type="entry name" value="ABC_TroCD"/>
</dbReference>
<dbReference type="SUPFAM" id="SSF81345">
    <property type="entry name" value="ABC transporter involved in vitamin B12 uptake, BtuC"/>
    <property type="match status" value="1"/>
</dbReference>
<keyword evidence="5 8" id="KW-0812">Transmembrane</keyword>
<feature type="transmembrane region" description="Helical" evidence="10">
    <location>
        <begin position="264"/>
        <end position="284"/>
    </location>
</feature>
<dbReference type="Proteomes" id="UP000198500">
    <property type="component" value="Unassembled WGS sequence"/>
</dbReference>
<evidence type="ECO:0000256" key="6">
    <source>
        <dbReference type="ARBA" id="ARBA00022989"/>
    </source>
</evidence>
<feature type="transmembrane region" description="Helical" evidence="10">
    <location>
        <begin position="106"/>
        <end position="129"/>
    </location>
</feature>
<evidence type="ECO:0000256" key="2">
    <source>
        <dbReference type="ARBA" id="ARBA00008034"/>
    </source>
</evidence>
<evidence type="ECO:0000313" key="12">
    <source>
        <dbReference type="Proteomes" id="UP000198500"/>
    </source>
</evidence>
<evidence type="ECO:0000256" key="5">
    <source>
        <dbReference type="ARBA" id="ARBA00022692"/>
    </source>
</evidence>
<dbReference type="AlphaFoldDB" id="A0A1H3F3B7"/>
<dbReference type="CDD" id="cd06550">
    <property type="entry name" value="TM_ABC_iron-siderophores_like"/>
    <property type="match status" value="1"/>
</dbReference>
<keyword evidence="12" id="KW-1185">Reference proteome</keyword>
<feature type="region of interest" description="Disordered" evidence="9">
    <location>
        <begin position="378"/>
        <end position="404"/>
    </location>
</feature>
<evidence type="ECO:0000256" key="10">
    <source>
        <dbReference type="SAM" id="Phobius"/>
    </source>
</evidence>
<evidence type="ECO:0000256" key="7">
    <source>
        <dbReference type="ARBA" id="ARBA00023136"/>
    </source>
</evidence>
<sequence length="404" mass="43304">MIDSFWQALTFTAGYNTTLVTLGSAMLGASAGMIGSFIVLRKRSLVSDAVSHATLPGLVLAFIILALLTGDGRWLPGLLIGAAASAAIGLWGVQAISSRTRLGEDAAIGAVLSTLFGLGVVLITVVQALNVKGQSGIDSYLVGATAGMLASEAQLIGISALVVLIVVFMFRRQFLLVCFDRQYAYTRGINADHIDMMMLLLLLTVTVIGLKVTGLILIVALTIIPPVTGRFWTDRPSRLIAIAALCGALSGYIGAAASSSASGLPTGPLIVLTAFLLFSIGLLFSPRRGMVAMLLAQHRFRRRVHLRQGLLSLARDEAIYDDLTLKVLRRHGYIRRDGVATPPGRVAARDAEHEEHLWSLYRQLYPDEAAQLDHQGLDPIEESLPPDMVSSLENRLPSPARSAR</sequence>
<dbReference type="Gene3D" id="1.10.3470.10">
    <property type="entry name" value="ABC transporter involved in vitamin B12 uptake, BtuC"/>
    <property type="match status" value="1"/>
</dbReference>
<feature type="transmembrane region" description="Helical" evidence="10">
    <location>
        <begin position="149"/>
        <end position="170"/>
    </location>
</feature>
<protein>
    <submittedName>
        <fullName evidence="11">Manganese/zinc/iron transport system permease protein</fullName>
    </submittedName>
</protein>
<evidence type="ECO:0000256" key="9">
    <source>
        <dbReference type="SAM" id="MobiDB-lite"/>
    </source>
</evidence>
<feature type="transmembrane region" description="Helical" evidence="10">
    <location>
        <begin position="239"/>
        <end position="258"/>
    </location>
</feature>
<proteinExistence type="inferred from homology"/>
<evidence type="ECO:0000256" key="8">
    <source>
        <dbReference type="RuleBase" id="RU003943"/>
    </source>
</evidence>
<name>A0A1H3F3B7_9GAMM</name>
<keyword evidence="3 8" id="KW-0813">Transport</keyword>
<evidence type="ECO:0000256" key="3">
    <source>
        <dbReference type="ARBA" id="ARBA00022448"/>
    </source>
</evidence>
<evidence type="ECO:0000256" key="4">
    <source>
        <dbReference type="ARBA" id="ARBA00022475"/>
    </source>
</evidence>
<dbReference type="GO" id="GO:0043190">
    <property type="term" value="C:ATP-binding cassette (ABC) transporter complex"/>
    <property type="evidence" value="ECO:0007669"/>
    <property type="project" value="InterPro"/>
</dbReference>
<dbReference type="RefSeq" id="WP_092571153.1">
    <property type="nucleotide sequence ID" value="NZ_BMXH01000006.1"/>
</dbReference>
<comment type="similarity">
    <text evidence="2 8">Belongs to the ABC-3 integral membrane protein family.</text>
</comment>
<organism evidence="11 12">
    <name type="scientific">Aidingimonas halophila</name>
    <dbReference type="NCBI Taxonomy" id="574349"/>
    <lineage>
        <taxon>Bacteria</taxon>
        <taxon>Pseudomonadati</taxon>
        <taxon>Pseudomonadota</taxon>
        <taxon>Gammaproteobacteria</taxon>
        <taxon>Oceanospirillales</taxon>
        <taxon>Halomonadaceae</taxon>
        <taxon>Aidingimonas</taxon>
    </lineage>
</organism>
<accession>A0A1H3F3B7</accession>
<comment type="subcellular location">
    <subcellularLocation>
        <location evidence="1 8">Cell membrane</location>
        <topology evidence="1 8">Multi-pass membrane protein</topology>
    </subcellularLocation>
</comment>
<keyword evidence="4" id="KW-1003">Cell membrane</keyword>
<dbReference type="GO" id="GO:0055085">
    <property type="term" value="P:transmembrane transport"/>
    <property type="evidence" value="ECO:0007669"/>
    <property type="project" value="InterPro"/>
</dbReference>
<evidence type="ECO:0000313" key="11">
    <source>
        <dbReference type="EMBL" id="SDX84689.1"/>
    </source>
</evidence>
<dbReference type="OrthoDB" id="9804300at2"/>
<feature type="transmembrane region" description="Helical" evidence="10">
    <location>
        <begin position="20"/>
        <end position="40"/>
    </location>
</feature>
<dbReference type="PANTHER" id="PTHR30477">
    <property type="entry name" value="ABC-TRANSPORTER METAL-BINDING PROTEIN"/>
    <property type="match status" value="1"/>
</dbReference>
<reference evidence="11 12" key="1">
    <citation type="submission" date="2016-10" db="EMBL/GenBank/DDBJ databases">
        <authorList>
            <person name="de Groot N.N."/>
        </authorList>
    </citation>
    <scope>NUCLEOTIDE SEQUENCE [LARGE SCALE GENOMIC DNA]</scope>
    <source>
        <strain evidence="11 12">DSM 19219</strain>
    </source>
</reference>
<dbReference type="STRING" id="574349.SAMN05443545_107316"/>
<evidence type="ECO:0000256" key="1">
    <source>
        <dbReference type="ARBA" id="ARBA00004651"/>
    </source>
</evidence>
<dbReference type="GO" id="GO:0010043">
    <property type="term" value="P:response to zinc ion"/>
    <property type="evidence" value="ECO:0007669"/>
    <property type="project" value="TreeGrafter"/>
</dbReference>